<reference evidence="1 2" key="1">
    <citation type="journal article" date="2021" name="ISME Commun">
        <title>Automated analysis of genomic sequences facilitates high-throughput and comprehensive description of bacteria.</title>
        <authorList>
            <person name="Hitch T.C.A."/>
        </authorList>
    </citation>
    <scope>NUCLEOTIDE SEQUENCE [LARGE SCALE GENOMIC DNA]</scope>
    <source>
        <strain evidence="1 2">Sanger_03</strain>
    </source>
</reference>
<dbReference type="Proteomes" id="UP001652431">
    <property type="component" value="Unassembled WGS sequence"/>
</dbReference>
<dbReference type="EMBL" id="JAOQJU010000010">
    <property type="protein sequence ID" value="MCU6686775.1"/>
    <property type="molecule type" value="Genomic_DNA"/>
</dbReference>
<organism evidence="1 2">
    <name type="scientific">Dorea acetigenes</name>
    <dbReference type="NCBI Taxonomy" id="2981787"/>
    <lineage>
        <taxon>Bacteria</taxon>
        <taxon>Bacillati</taxon>
        <taxon>Bacillota</taxon>
        <taxon>Clostridia</taxon>
        <taxon>Lachnospirales</taxon>
        <taxon>Lachnospiraceae</taxon>
        <taxon>Dorea</taxon>
    </lineage>
</organism>
<sequence length="126" mass="14895">MAKRMSRKAQVYLTKIKAASNEYDLKGMEITIKKDTAFEWSEFTRLNDAIEEKRVGLRTDQESAKLKELVFFRAKAELDGYLMMKDGDGYTEEETERQRERFSSIYQIIEEAELEDEYDAWKQINA</sequence>
<accession>A0ABT2RN04</accession>
<keyword evidence="2" id="KW-1185">Reference proteome</keyword>
<name>A0ABT2RN04_9FIRM</name>
<evidence type="ECO:0000313" key="1">
    <source>
        <dbReference type="EMBL" id="MCU6686775.1"/>
    </source>
</evidence>
<proteinExistence type="predicted"/>
<dbReference type="RefSeq" id="WP_158370094.1">
    <property type="nucleotide sequence ID" value="NZ_JAOQJU010000010.1"/>
</dbReference>
<evidence type="ECO:0000313" key="2">
    <source>
        <dbReference type="Proteomes" id="UP001652431"/>
    </source>
</evidence>
<protein>
    <submittedName>
        <fullName evidence="1">Uncharacterized protein</fullName>
    </submittedName>
</protein>
<comment type="caution">
    <text evidence="1">The sequence shown here is derived from an EMBL/GenBank/DDBJ whole genome shotgun (WGS) entry which is preliminary data.</text>
</comment>
<gene>
    <name evidence="1" type="ORF">OCV99_09500</name>
</gene>